<sequence>FVSETIGIHDVETAFDKMHRGEVLRSVVVL</sequence>
<gene>
    <name evidence="1" type="ORF">SAMN06893096_106269</name>
    <name evidence="2" type="ORF">SAMN06893096_11456</name>
</gene>
<evidence type="ECO:0000313" key="1">
    <source>
        <dbReference type="EMBL" id="SNS70090.1"/>
    </source>
</evidence>
<evidence type="ECO:0008006" key="4">
    <source>
        <dbReference type="Google" id="ProtNLM"/>
    </source>
</evidence>
<dbReference type="EMBL" id="FZOO01000014">
    <property type="protein sequence ID" value="SNT04578.1"/>
    <property type="molecule type" value="Genomic_DNA"/>
</dbReference>
<dbReference type="EMBL" id="FZOO01000006">
    <property type="protein sequence ID" value="SNS70090.1"/>
    <property type="molecule type" value="Genomic_DNA"/>
</dbReference>
<keyword evidence="3" id="KW-1185">Reference proteome</keyword>
<evidence type="ECO:0000313" key="2">
    <source>
        <dbReference type="EMBL" id="SNT04578.1"/>
    </source>
</evidence>
<organism evidence="1 3">
    <name type="scientific">Geodermatophilus pulveris</name>
    <dbReference type="NCBI Taxonomy" id="1564159"/>
    <lineage>
        <taxon>Bacteria</taxon>
        <taxon>Bacillati</taxon>
        <taxon>Actinomycetota</taxon>
        <taxon>Actinomycetes</taxon>
        <taxon>Geodermatophilales</taxon>
        <taxon>Geodermatophilaceae</taxon>
        <taxon>Geodermatophilus</taxon>
    </lineage>
</organism>
<dbReference type="AlphaFoldDB" id="A0A239GLT7"/>
<proteinExistence type="predicted"/>
<reference evidence="3" key="1">
    <citation type="submission" date="2017-06" db="EMBL/GenBank/DDBJ databases">
        <authorList>
            <person name="Varghese N."/>
            <person name="Submissions S."/>
        </authorList>
    </citation>
    <scope>NUCLEOTIDE SEQUENCE [LARGE SCALE GENOMIC DNA]</scope>
    <source>
        <strain evidence="3">DSM 46839</strain>
    </source>
</reference>
<protein>
    <recommendedName>
        <fullName evidence="4">S-(Hydroxymethyl)glutathione dehydrogenase / alcohol dehydrogenase</fullName>
    </recommendedName>
</protein>
<dbReference type="Proteomes" id="UP000198373">
    <property type="component" value="Unassembled WGS sequence"/>
</dbReference>
<accession>A0A239GLT7</accession>
<evidence type="ECO:0000313" key="3">
    <source>
        <dbReference type="Proteomes" id="UP000198373"/>
    </source>
</evidence>
<feature type="non-terminal residue" evidence="1">
    <location>
        <position position="1"/>
    </location>
</feature>
<name>A0A239GLT7_9ACTN</name>
<reference evidence="1" key="2">
    <citation type="submission" date="2017-06" db="EMBL/GenBank/DDBJ databases">
        <authorList>
            <person name="Kim H.J."/>
            <person name="Triplett B.A."/>
        </authorList>
    </citation>
    <scope>NUCLEOTIDE SEQUENCE [LARGE SCALE GENOMIC DNA]</scope>
    <source>
        <strain evidence="1">DSM 46839</strain>
    </source>
</reference>